<reference evidence="8 9" key="2">
    <citation type="submission" date="2016-10" db="EMBL/GenBank/DDBJ databases">
        <authorList>
            <person name="Varghese N."/>
            <person name="Submissions S."/>
        </authorList>
    </citation>
    <scope>NUCLEOTIDE SEQUENCE [LARGE SCALE GENOMIC DNA]</scope>
    <source>
        <strain evidence="9">ATCC 20501</strain>
        <strain evidence="7 8">CGMCC 4.3529</strain>
    </source>
</reference>
<comment type="subunit">
    <text evidence="4">Homohexamer; trimer of dimers.</text>
</comment>
<evidence type="ECO:0000256" key="3">
    <source>
        <dbReference type="ARBA" id="ARBA00023315"/>
    </source>
</evidence>
<sequence>MIDVRALAESEFRSAHDLFRRALLLAPSKDDAWENARGRHELGRVLGAFDDGVLVGTAIATTNELAVPGGRVAAGAVTGVGVRADRTRRGVLRGLMRAQLDDVAQRGEPVAMLHASEATIYERFGYGVASRHRKVELERARVAFRDDAPRGGQVRVLDWDAAGSLLPGIYRRFGVGRPGWIGRDEAWWTGIRQYLGEGCLVAVHSGEDGADDGFAVYEPKSGAGGTTVDVHDLKGADAAAVAELWRFLLGIDLVARVVGHVRPLDEPLEWWLTDRRRCEVTEIADDLWVRLVDVLAALRARTYGPAEPVVVEVRDAFLPDNEGGYRIGPDGVERSTAEPQLSLDVSTLAALYLGDQLPSTLVAAGRVEVRDPAALAAADRLFATLETPWCGTGF</sequence>
<accession>A0A1I1JM70</accession>
<dbReference type="NCBIfam" id="NF002367">
    <property type="entry name" value="PRK01346.1-4"/>
    <property type="match status" value="1"/>
</dbReference>
<reference evidence="6" key="1">
    <citation type="submission" date="2016-10" db="EMBL/GenBank/DDBJ databases">
        <authorList>
            <person name="de Groot N.N."/>
        </authorList>
    </citation>
    <scope>NUCLEOTIDE SEQUENCE [LARGE SCALE GENOMIC DNA]</scope>
    <source>
        <strain evidence="6">ATCC 20501</strain>
    </source>
</reference>
<dbReference type="EMBL" id="FOME01000001">
    <property type="protein sequence ID" value="SFC46540.1"/>
    <property type="molecule type" value="Genomic_DNA"/>
</dbReference>
<evidence type="ECO:0000313" key="9">
    <source>
        <dbReference type="Proteomes" id="UP000236729"/>
    </source>
</evidence>
<keyword evidence="2 4" id="KW-0808">Transferase</keyword>
<dbReference type="GO" id="GO:0030649">
    <property type="term" value="P:aminoglycoside antibiotic catabolic process"/>
    <property type="evidence" value="ECO:0007669"/>
    <property type="project" value="TreeGrafter"/>
</dbReference>
<protein>
    <submittedName>
        <fullName evidence="6">Predicted acetyltransferase</fullName>
    </submittedName>
</protein>
<proteinExistence type="inferred from homology"/>
<dbReference type="EMBL" id="FNVB01000002">
    <property type="protein sequence ID" value="SEF62071.1"/>
    <property type="molecule type" value="Genomic_DNA"/>
</dbReference>
<dbReference type="InterPro" id="IPR051554">
    <property type="entry name" value="Acetyltransferase_Eis"/>
</dbReference>
<organism evidence="6 9">
    <name type="scientific">Saccharopolyspora kobensis</name>
    <dbReference type="NCBI Taxonomy" id="146035"/>
    <lineage>
        <taxon>Bacteria</taxon>
        <taxon>Bacillati</taxon>
        <taxon>Actinomycetota</taxon>
        <taxon>Actinomycetes</taxon>
        <taxon>Pseudonocardiales</taxon>
        <taxon>Pseudonocardiaceae</taxon>
        <taxon>Saccharopolyspora</taxon>
    </lineage>
</organism>
<dbReference type="InterPro" id="IPR022902">
    <property type="entry name" value="NAcTrfase_Eis"/>
</dbReference>
<dbReference type="HAMAP" id="MF_01812">
    <property type="entry name" value="Eis"/>
    <property type="match status" value="1"/>
</dbReference>
<dbReference type="SUPFAM" id="SSF55718">
    <property type="entry name" value="SCP-like"/>
    <property type="match status" value="1"/>
</dbReference>
<dbReference type="InterPro" id="IPR025559">
    <property type="entry name" value="Eis_dom"/>
</dbReference>
<dbReference type="Pfam" id="PF13530">
    <property type="entry name" value="SCP2_2"/>
    <property type="match status" value="1"/>
</dbReference>
<keyword evidence="8" id="KW-1185">Reference proteome</keyword>
<dbReference type="GO" id="GO:0034069">
    <property type="term" value="F:aminoglycoside N-acetyltransferase activity"/>
    <property type="evidence" value="ECO:0007669"/>
    <property type="project" value="TreeGrafter"/>
</dbReference>
<evidence type="ECO:0000256" key="4">
    <source>
        <dbReference type="HAMAP-Rule" id="MF_01812"/>
    </source>
</evidence>
<feature type="active site" description="Proton acceptor; via carboxylate" evidence="4">
    <location>
        <position position="394"/>
    </location>
</feature>
<dbReference type="SUPFAM" id="SSF55729">
    <property type="entry name" value="Acyl-CoA N-acyltransferases (Nat)"/>
    <property type="match status" value="1"/>
</dbReference>
<evidence type="ECO:0000313" key="8">
    <source>
        <dbReference type="Proteomes" id="UP000199690"/>
    </source>
</evidence>
<dbReference type="PANTHER" id="PTHR37817">
    <property type="entry name" value="N-ACETYLTRANSFERASE EIS"/>
    <property type="match status" value="1"/>
</dbReference>
<dbReference type="PROSITE" id="PS51186">
    <property type="entry name" value="GNAT"/>
    <property type="match status" value="1"/>
</dbReference>
<dbReference type="InterPro" id="IPR036527">
    <property type="entry name" value="SCP2_sterol-bd_dom_sf"/>
</dbReference>
<gene>
    <name evidence="6" type="ORF">SAMN02982929_00225</name>
    <name evidence="7" type="ORF">SAMN05216506_101807</name>
</gene>
<evidence type="ECO:0000313" key="7">
    <source>
        <dbReference type="EMBL" id="SFC46540.1"/>
    </source>
</evidence>
<evidence type="ECO:0000256" key="2">
    <source>
        <dbReference type="ARBA" id="ARBA00022679"/>
    </source>
</evidence>
<dbReference type="InterPro" id="IPR016181">
    <property type="entry name" value="Acyl_CoA_acyltransferase"/>
</dbReference>
<dbReference type="RefSeq" id="WP_093346104.1">
    <property type="nucleotide sequence ID" value="NZ_FNVB01000002.1"/>
</dbReference>
<dbReference type="Proteomes" id="UP000199690">
    <property type="component" value="Unassembled WGS sequence"/>
</dbReference>
<comment type="similarity">
    <text evidence="1 4">Belongs to the acetyltransferase Eis family.</text>
</comment>
<keyword evidence="3 4" id="KW-0012">Acyltransferase</keyword>
<dbReference type="Pfam" id="PF13527">
    <property type="entry name" value="Acetyltransf_9"/>
    <property type="match status" value="1"/>
</dbReference>
<accession>A0A1H5TJ01</accession>
<evidence type="ECO:0000256" key="1">
    <source>
        <dbReference type="ARBA" id="ARBA00009213"/>
    </source>
</evidence>
<evidence type="ECO:0000313" key="6">
    <source>
        <dbReference type="EMBL" id="SEF62071.1"/>
    </source>
</evidence>
<evidence type="ECO:0000259" key="5">
    <source>
        <dbReference type="PROSITE" id="PS51186"/>
    </source>
</evidence>
<dbReference type="InterPro" id="IPR000182">
    <property type="entry name" value="GNAT_dom"/>
</dbReference>
<feature type="domain" description="N-acetyltransferase" evidence="5">
    <location>
        <begin position="2"/>
        <end position="149"/>
    </location>
</feature>
<dbReference type="Gene3D" id="3.40.630.30">
    <property type="match status" value="2"/>
</dbReference>
<feature type="active site" description="Proton donor" evidence="4">
    <location>
        <position position="121"/>
    </location>
</feature>
<dbReference type="AlphaFoldDB" id="A0A1H5TJ01"/>
<feature type="binding site" evidence="4">
    <location>
        <begin position="88"/>
        <end position="93"/>
    </location>
    <ligand>
        <name>acetyl-CoA</name>
        <dbReference type="ChEBI" id="CHEBI:57288"/>
    </ligand>
</feature>
<feature type="binding site" evidence="4">
    <location>
        <begin position="80"/>
        <end position="82"/>
    </location>
    <ligand>
        <name>acetyl-CoA</name>
        <dbReference type="ChEBI" id="CHEBI:57288"/>
    </ligand>
</feature>
<feature type="binding site" evidence="4">
    <location>
        <begin position="116"/>
        <end position="117"/>
    </location>
    <ligand>
        <name>acetyl-CoA</name>
        <dbReference type="ChEBI" id="CHEBI:57288"/>
    </ligand>
</feature>
<dbReference type="PANTHER" id="PTHR37817:SF1">
    <property type="entry name" value="N-ACETYLTRANSFERASE EIS"/>
    <property type="match status" value="1"/>
</dbReference>
<dbReference type="SMR" id="A0A1H5TJ01"/>
<dbReference type="InterPro" id="IPR041380">
    <property type="entry name" value="Acetyltransf_17"/>
</dbReference>
<dbReference type="Pfam" id="PF17668">
    <property type="entry name" value="Acetyltransf_17"/>
    <property type="match status" value="1"/>
</dbReference>
<name>A0A1H5TJ01_9PSEU</name>
<dbReference type="Gene3D" id="3.30.1050.10">
    <property type="entry name" value="SCP2 sterol-binding domain"/>
    <property type="match status" value="1"/>
</dbReference>
<dbReference type="Proteomes" id="UP000236729">
    <property type="component" value="Unassembled WGS sequence"/>
</dbReference>